<comment type="caution">
    <text evidence="3">The sequence shown here is derived from an EMBL/GenBank/DDBJ whole genome shotgun (WGS) entry which is preliminary data.</text>
</comment>
<reference evidence="3 4" key="1">
    <citation type="submission" date="2023-07" db="EMBL/GenBank/DDBJ databases">
        <title>Alkalimonas sp., MEB108 novel, alkaliphilic bacterium isolated from Lonar Lake, India.</title>
        <authorList>
            <person name="Joshi A."/>
            <person name="Thite S."/>
        </authorList>
    </citation>
    <scope>NUCLEOTIDE SEQUENCE [LARGE SCALE GENOMIC DNA]</scope>
    <source>
        <strain evidence="3 4">MEB108</strain>
    </source>
</reference>
<keyword evidence="3" id="KW-0418">Kinase</keyword>
<dbReference type="InterPro" id="IPR036890">
    <property type="entry name" value="HATPase_C_sf"/>
</dbReference>
<keyword evidence="3" id="KW-0808">Transferase</keyword>
<dbReference type="PANTHER" id="PTHR34220">
    <property type="entry name" value="SENSOR HISTIDINE KINASE YPDA"/>
    <property type="match status" value="1"/>
</dbReference>
<dbReference type="RefSeq" id="WP_330127514.1">
    <property type="nucleotide sequence ID" value="NZ_JAUHLI010000002.1"/>
</dbReference>
<sequence>MNKPSSIWQQHWRLCWQSSKPYRLGQVLTFVLYLLFYLIYTLPFLQDAEPQLLQLFFARYLLEATGFIVLSHFLVRPPLRIHYQRGFSLGGVLQLFGWLSLAAFLLALISTFASAIPALAETNMQQVTLVNKDSVDGLQMQFSLATLITMLWLMHFSLFLFWSLVYLGWQMRQSRKALEQEMQQARLQQLTNQLSPHFLFNTLNSIRALIFEDQHKAADTLTQLSELFRVHLQAHLRPTSSLQEEWQLCQTYLHIEQIRLEQRLQLTVNIDDSLWQQPLPTLMLLTLLENAIKHGISPNPEPGFIELTAQKLDTSWQLSLRNSVGAQSNQSSTGTGLRNCHKRLQLMHGDKARIQLEQSNTVFHITLELPYVTHPDR</sequence>
<evidence type="ECO:0000259" key="2">
    <source>
        <dbReference type="Pfam" id="PF06580"/>
    </source>
</evidence>
<dbReference type="Pfam" id="PF06580">
    <property type="entry name" value="His_kinase"/>
    <property type="match status" value="1"/>
</dbReference>
<feature type="domain" description="Signal transduction histidine kinase internal region" evidence="2">
    <location>
        <begin position="185"/>
        <end position="264"/>
    </location>
</feature>
<keyword evidence="4" id="KW-1185">Reference proteome</keyword>
<proteinExistence type="predicted"/>
<dbReference type="InterPro" id="IPR010559">
    <property type="entry name" value="Sig_transdc_His_kin_internal"/>
</dbReference>
<feature type="transmembrane region" description="Helical" evidence="1">
    <location>
        <begin position="140"/>
        <end position="167"/>
    </location>
</feature>
<keyword evidence="1" id="KW-0812">Transmembrane</keyword>
<name>A0ABU7J1J0_9GAMM</name>
<evidence type="ECO:0000256" key="1">
    <source>
        <dbReference type="SAM" id="Phobius"/>
    </source>
</evidence>
<keyword evidence="1" id="KW-1133">Transmembrane helix</keyword>
<accession>A0ABU7J1J0</accession>
<dbReference type="Gene3D" id="3.30.565.10">
    <property type="entry name" value="Histidine kinase-like ATPase, C-terminal domain"/>
    <property type="match status" value="1"/>
</dbReference>
<gene>
    <name evidence="3" type="ORF">QWY20_02805</name>
</gene>
<organism evidence="3 4">
    <name type="scientific">Alkalimonas cellulosilytica</name>
    <dbReference type="NCBI Taxonomy" id="3058395"/>
    <lineage>
        <taxon>Bacteria</taxon>
        <taxon>Pseudomonadati</taxon>
        <taxon>Pseudomonadota</taxon>
        <taxon>Gammaproteobacteria</taxon>
        <taxon>Alkalimonas</taxon>
    </lineage>
</organism>
<dbReference type="EMBL" id="JAUHLI010000002">
    <property type="protein sequence ID" value="MEE2000370.1"/>
    <property type="molecule type" value="Genomic_DNA"/>
</dbReference>
<evidence type="ECO:0000313" key="4">
    <source>
        <dbReference type="Proteomes" id="UP001336314"/>
    </source>
</evidence>
<evidence type="ECO:0000313" key="3">
    <source>
        <dbReference type="EMBL" id="MEE2000370.1"/>
    </source>
</evidence>
<dbReference type="SUPFAM" id="SSF55874">
    <property type="entry name" value="ATPase domain of HSP90 chaperone/DNA topoisomerase II/histidine kinase"/>
    <property type="match status" value="1"/>
</dbReference>
<feature type="transmembrane region" description="Helical" evidence="1">
    <location>
        <begin position="21"/>
        <end position="40"/>
    </location>
</feature>
<dbReference type="PANTHER" id="PTHR34220:SF7">
    <property type="entry name" value="SENSOR HISTIDINE KINASE YPDA"/>
    <property type="match status" value="1"/>
</dbReference>
<dbReference type="GO" id="GO:0016301">
    <property type="term" value="F:kinase activity"/>
    <property type="evidence" value="ECO:0007669"/>
    <property type="project" value="UniProtKB-KW"/>
</dbReference>
<feature type="transmembrane region" description="Helical" evidence="1">
    <location>
        <begin position="95"/>
        <end position="120"/>
    </location>
</feature>
<dbReference type="Proteomes" id="UP001336314">
    <property type="component" value="Unassembled WGS sequence"/>
</dbReference>
<dbReference type="InterPro" id="IPR050640">
    <property type="entry name" value="Bact_2-comp_sensor_kinase"/>
</dbReference>
<keyword evidence="1" id="KW-0472">Membrane</keyword>
<protein>
    <submittedName>
        <fullName evidence="3">Histidine kinase</fullName>
    </submittedName>
</protein>
<feature type="transmembrane region" description="Helical" evidence="1">
    <location>
        <begin position="52"/>
        <end position="75"/>
    </location>
</feature>